<sequence>MTTPNLLLVAGITAVIIVSQFSVRPVRPLTYLWVALLIARGCVPPGPARMTVAGIAILVVGLLVSVVFGVLRGRTMPMWRDASGRLYRRGGLVTLLLWITTLATRLGLGVFAVLVLDEPFNGNALWLGIGVTFGVQQLVMTYRGRGLRRPRDERPVPARS</sequence>
<dbReference type="EMBL" id="VFOZ01000001">
    <property type="protein sequence ID" value="TQL98419.1"/>
    <property type="molecule type" value="Genomic_DNA"/>
</dbReference>
<keyword evidence="3" id="KW-1185">Reference proteome</keyword>
<accession>A0A543CMV6</accession>
<keyword evidence="1" id="KW-1133">Transmembrane helix</keyword>
<feature type="transmembrane region" description="Helical" evidence="1">
    <location>
        <begin position="92"/>
        <end position="116"/>
    </location>
</feature>
<dbReference type="AlphaFoldDB" id="A0A543CMV6"/>
<organism evidence="2 3">
    <name type="scientific">Actinoallomurus bryophytorum</name>
    <dbReference type="NCBI Taxonomy" id="1490222"/>
    <lineage>
        <taxon>Bacteria</taxon>
        <taxon>Bacillati</taxon>
        <taxon>Actinomycetota</taxon>
        <taxon>Actinomycetes</taxon>
        <taxon>Streptosporangiales</taxon>
        <taxon>Thermomonosporaceae</taxon>
        <taxon>Actinoallomurus</taxon>
    </lineage>
</organism>
<feature type="transmembrane region" description="Helical" evidence="1">
    <location>
        <begin position="52"/>
        <end position="71"/>
    </location>
</feature>
<dbReference type="RefSeq" id="WP_141957018.1">
    <property type="nucleotide sequence ID" value="NZ_VFOZ01000001.1"/>
</dbReference>
<feature type="transmembrane region" description="Helical" evidence="1">
    <location>
        <begin position="122"/>
        <end position="142"/>
    </location>
</feature>
<evidence type="ECO:0008006" key="4">
    <source>
        <dbReference type="Google" id="ProtNLM"/>
    </source>
</evidence>
<feature type="transmembrane region" description="Helical" evidence="1">
    <location>
        <begin position="6"/>
        <end position="23"/>
    </location>
</feature>
<evidence type="ECO:0000256" key="1">
    <source>
        <dbReference type="SAM" id="Phobius"/>
    </source>
</evidence>
<evidence type="ECO:0000313" key="3">
    <source>
        <dbReference type="Proteomes" id="UP000316096"/>
    </source>
</evidence>
<dbReference type="OrthoDB" id="3872634at2"/>
<reference evidence="2 3" key="1">
    <citation type="submission" date="2019-06" db="EMBL/GenBank/DDBJ databases">
        <title>Sequencing the genomes of 1000 actinobacteria strains.</title>
        <authorList>
            <person name="Klenk H.-P."/>
        </authorList>
    </citation>
    <scope>NUCLEOTIDE SEQUENCE [LARGE SCALE GENOMIC DNA]</scope>
    <source>
        <strain evidence="2 3">DSM 102200</strain>
    </source>
</reference>
<dbReference type="Proteomes" id="UP000316096">
    <property type="component" value="Unassembled WGS sequence"/>
</dbReference>
<gene>
    <name evidence="2" type="ORF">FB559_4042</name>
</gene>
<name>A0A543CMV6_9ACTN</name>
<keyword evidence="1" id="KW-0472">Membrane</keyword>
<proteinExistence type="predicted"/>
<protein>
    <recommendedName>
        <fullName evidence="4">DUF1453 domain-containing protein</fullName>
    </recommendedName>
</protein>
<evidence type="ECO:0000313" key="2">
    <source>
        <dbReference type="EMBL" id="TQL98419.1"/>
    </source>
</evidence>
<comment type="caution">
    <text evidence="2">The sequence shown here is derived from an EMBL/GenBank/DDBJ whole genome shotgun (WGS) entry which is preliminary data.</text>
</comment>
<keyword evidence="1" id="KW-0812">Transmembrane</keyword>